<organism>
    <name type="scientific">Ixodes scapularis</name>
    <name type="common">Black-legged tick</name>
    <name type="synonym">Deer tick</name>
    <dbReference type="NCBI Taxonomy" id="6945"/>
    <lineage>
        <taxon>Eukaryota</taxon>
        <taxon>Metazoa</taxon>
        <taxon>Ecdysozoa</taxon>
        <taxon>Arthropoda</taxon>
        <taxon>Chelicerata</taxon>
        <taxon>Arachnida</taxon>
        <taxon>Acari</taxon>
        <taxon>Parasitiformes</taxon>
        <taxon>Ixodida</taxon>
        <taxon>Ixodoidea</taxon>
        <taxon>Ixodidae</taxon>
        <taxon>Ixodinae</taxon>
        <taxon>Ixodes</taxon>
    </lineage>
</organism>
<evidence type="ECO:0000313" key="2">
    <source>
        <dbReference type="EnsemblMetazoa" id="ISCW005744-PA"/>
    </source>
</evidence>
<evidence type="ECO:0000313" key="3">
    <source>
        <dbReference type="Proteomes" id="UP000001555"/>
    </source>
</evidence>
<proteinExistence type="predicted"/>
<dbReference type="PaxDb" id="6945-B7PLM4"/>
<dbReference type="AlphaFoldDB" id="B7PLM4"/>
<dbReference type="EnsemblMetazoa" id="ISCW005744-RA">
    <property type="protein sequence ID" value="ISCW005744-PA"/>
    <property type="gene ID" value="ISCW005744"/>
</dbReference>
<reference evidence="2" key="2">
    <citation type="submission" date="2020-05" db="UniProtKB">
        <authorList>
            <consortium name="EnsemblMetazoa"/>
        </authorList>
    </citation>
    <scope>IDENTIFICATION</scope>
    <source>
        <strain evidence="2">wikel</strain>
    </source>
</reference>
<protein>
    <submittedName>
        <fullName evidence="1 2">Uncharacterized protein</fullName>
    </submittedName>
</protein>
<sequence>MFTGVYHHEATEVHHTVHSFKLDTLRDTVIVYGPLGAIQYNEPLFKCLLLQVCPVLNVPMDCLSPTIAWQTLAHHIRNHSQLVALCKKLFAHILFVVVYCCLKNVELFGELSGADGTEVAELLSKPRSL</sequence>
<dbReference type="EMBL" id="DS741094">
    <property type="protein sequence ID" value="EEC07496.1"/>
    <property type="molecule type" value="Genomic_DNA"/>
</dbReference>
<dbReference type="EMBL" id="ABJB010266439">
    <property type="status" value="NOT_ANNOTATED_CDS"/>
    <property type="molecule type" value="Genomic_DNA"/>
</dbReference>
<dbReference type="HOGENOM" id="CLU_1951144_0_0_1"/>
<evidence type="ECO:0000313" key="1">
    <source>
        <dbReference type="EMBL" id="EEC07496.1"/>
    </source>
</evidence>
<dbReference type="VEuPathDB" id="VectorBase:ISCI005744"/>
<dbReference type="VEuPathDB" id="VectorBase:ISCW005744"/>
<reference evidence="1 3" key="1">
    <citation type="submission" date="2008-03" db="EMBL/GenBank/DDBJ databases">
        <title>Annotation of Ixodes scapularis.</title>
        <authorList>
            <consortium name="Ixodes scapularis Genome Project Consortium"/>
            <person name="Caler E."/>
            <person name="Hannick L.I."/>
            <person name="Bidwell S."/>
            <person name="Joardar V."/>
            <person name="Thiagarajan M."/>
            <person name="Amedeo P."/>
            <person name="Galinsky K.J."/>
            <person name="Schobel S."/>
            <person name="Inman J."/>
            <person name="Hostetler J."/>
            <person name="Miller J."/>
            <person name="Hammond M."/>
            <person name="Megy K."/>
            <person name="Lawson D."/>
            <person name="Kodira C."/>
            <person name="Sutton G."/>
            <person name="Meyer J."/>
            <person name="Hill C.A."/>
            <person name="Birren B."/>
            <person name="Nene V."/>
            <person name="Collins F."/>
            <person name="Alarcon-Chaidez F."/>
            <person name="Wikel S."/>
            <person name="Strausberg R."/>
        </authorList>
    </citation>
    <scope>NUCLEOTIDE SEQUENCE [LARGE SCALE GENOMIC DNA]</scope>
    <source>
        <strain evidence="3">Wikel</strain>
        <strain evidence="1">Wikel colony</strain>
    </source>
</reference>
<keyword evidence="3" id="KW-1185">Reference proteome</keyword>
<dbReference type="InParanoid" id="B7PLM4"/>
<dbReference type="Proteomes" id="UP000001555">
    <property type="component" value="Unassembled WGS sequence"/>
</dbReference>
<accession>B7PLM4</accession>
<name>B7PLM4_IXOSC</name>
<gene>
    <name evidence="1" type="ORF">IscW_ISCW005744</name>
</gene>